<dbReference type="EMBL" id="FNKK01000002">
    <property type="protein sequence ID" value="SDQ36251.1"/>
    <property type="molecule type" value="Genomic_DNA"/>
</dbReference>
<dbReference type="InterPro" id="IPR036259">
    <property type="entry name" value="MFS_trans_sf"/>
</dbReference>
<feature type="transmembrane region" description="Helical" evidence="6">
    <location>
        <begin position="341"/>
        <end position="364"/>
    </location>
</feature>
<dbReference type="STRING" id="35622.SAMN04489764_0387"/>
<sequence>MRQATFKDVFAVAEFRILFVSFALKVSGDAINMLALSVLVFERTGSAGLSATAYMVGWLPHILGGTLLLSLADRLPPRGLMIVGELVRLAVCSTLALVELPIWAMFAIVLVTGVFGPVFSAARMAMLPDLLPGDAFVLGRSLMGVTSAGAQIAGMALGGGLITAVGAESALLVIAVMALVTSAVLRFGLPYRPARTARTGAGTVRTSLRVNRDLLADRRVRGLLLAQWLPVTFMAGAEAVFVPYLSGIGAGEVAGVALASAAAGMAVGEFTMGRLVRPAVRERLTTPVAAVLGVPLMAFTVQPGPVLTAVLAALAGGCMSYSLGLQRRFADAVPERMRGQAFGLASAGMMTTQAAGAALIGLVAELLSPHLAVAVAGGCATLTALVLGRTMREADRSPGPSPAA</sequence>
<feature type="transmembrane region" description="Helical" evidence="6">
    <location>
        <begin position="170"/>
        <end position="189"/>
    </location>
</feature>
<keyword evidence="3 6" id="KW-0812">Transmembrane</keyword>
<dbReference type="Gene3D" id="1.20.1250.20">
    <property type="entry name" value="MFS general substrate transporter like domains"/>
    <property type="match status" value="1"/>
</dbReference>
<keyword evidence="4 6" id="KW-1133">Transmembrane helix</keyword>
<dbReference type="CDD" id="cd06173">
    <property type="entry name" value="MFS_MefA_like"/>
    <property type="match status" value="1"/>
</dbReference>
<evidence type="ECO:0000256" key="6">
    <source>
        <dbReference type="SAM" id="Phobius"/>
    </source>
</evidence>
<evidence type="ECO:0000256" key="4">
    <source>
        <dbReference type="ARBA" id="ARBA00022989"/>
    </source>
</evidence>
<dbReference type="GO" id="GO:0005886">
    <property type="term" value="C:plasma membrane"/>
    <property type="evidence" value="ECO:0007669"/>
    <property type="project" value="UniProtKB-SubCell"/>
</dbReference>
<reference evidence="7 8" key="1">
    <citation type="submission" date="2016-10" db="EMBL/GenBank/DDBJ databases">
        <authorList>
            <person name="de Groot N.N."/>
        </authorList>
    </citation>
    <scope>NUCLEOTIDE SEQUENCE [LARGE SCALE GENOMIC DNA]</scope>
    <source>
        <strain evidence="7 8">DSM 43794</strain>
    </source>
</reference>
<dbReference type="OrthoDB" id="3227279at2"/>
<dbReference type="AlphaFoldDB" id="A0A1H1A9R3"/>
<evidence type="ECO:0000313" key="8">
    <source>
        <dbReference type="Proteomes" id="UP000217103"/>
    </source>
</evidence>
<comment type="subcellular location">
    <subcellularLocation>
        <location evidence="1">Cell membrane</location>
        <topology evidence="1">Multi-pass membrane protein</topology>
    </subcellularLocation>
</comment>
<dbReference type="InterPro" id="IPR011701">
    <property type="entry name" value="MFS"/>
</dbReference>
<evidence type="ECO:0000256" key="1">
    <source>
        <dbReference type="ARBA" id="ARBA00004651"/>
    </source>
</evidence>
<keyword evidence="5 6" id="KW-0472">Membrane</keyword>
<dbReference type="Proteomes" id="UP000217103">
    <property type="component" value="Unassembled WGS sequence"/>
</dbReference>
<feature type="transmembrane region" description="Helical" evidence="6">
    <location>
        <begin position="307"/>
        <end position="325"/>
    </location>
</feature>
<evidence type="ECO:0000256" key="2">
    <source>
        <dbReference type="ARBA" id="ARBA00022475"/>
    </source>
</evidence>
<accession>A0A1H1A9R3</accession>
<organism evidence="7 8">
    <name type="scientific">Thermostaphylospora chromogena</name>
    <dbReference type="NCBI Taxonomy" id="35622"/>
    <lineage>
        <taxon>Bacteria</taxon>
        <taxon>Bacillati</taxon>
        <taxon>Actinomycetota</taxon>
        <taxon>Actinomycetes</taxon>
        <taxon>Streptosporangiales</taxon>
        <taxon>Thermomonosporaceae</taxon>
        <taxon>Thermostaphylospora</taxon>
    </lineage>
</organism>
<gene>
    <name evidence="7" type="ORF">SAMN04489764_0387</name>
</gene>
<keyword evidence="2" id="KW-1003">Cell membrane</keyword>
<evidence type="ECO:0000256" key="3">
    <source>
        <dbReference type="ARBA" id="ARBA00022692"/>
    </source>
</evidence>
<feature type="transmembrane region" description="Helical" evidence="6">
    <location>
        <begin position="102"/>
        <end position="122"/>
    </location>
</feature>
<proteinExistence type="predicted"/>
<feature type="transmembrane region" description="Helical" evidence="6">
    <location>
        <begin position="53"/>
        <end position="72"/>
    </location>
</feature>
<dbReference type="RefSeq" id="WP_093257281.1">
    <property type="nucleotide sequence ID" value="NZ_FNKK01000002.1"/>
</dbReference>
<feature type="transmembrane region" description="Helical" evidence="6">
    <location>
        <begin position="370"/>
        <end position="388"/>
    </location>
</feature>
<dbReference type="PANTHER" id="PTHR23513">
    <property type="entry name" value="INTEGRAL MEMBRANE EFFLUX PROTEIN-RELATED"/>
    <property type="match status" value="1"/>
</dbReference>
<protein>
    <submittedName>
        <fullName evidence="7">Predicted arabinose efflux permease, MFS family</fullName>
    </submittedName>
</protein>
<dbReference type="SUPFAM" id="SSF103473">
    <property type="entry name" value="MFS general substrate transporter"/>
    <property type="match status" value="1"/>
</dbReference>
<feature type="transmembrane region" description="Helical" evidence="6">
    <location>
        <begin position="17"/>
        <end position="41"/>
    </location>
</feature>
<evidence type="ECO:0000313" key="7">
    <source>
        <dbReference type="EMBL" id="SDQ36251.1"/>
    </source>
</evidence>
<dbReference type="Pfam" id="PF07690">
    <property type="entry name" value="MFS_1"/>
    <property type="match status" value="1"/>
</dbReference>
<name>A0A1H1A9R3_9ACTN</name>
<feature type="transmembrane region" description="Helical" evidence="6">
    <location>
        <begin position="142"/>
        <end position="164"/>
    </location>
</feature>
<evidence type="ECO:0000256" key="5">
    <source>
        <dbReference type="ARBA" id="ARBA00023136"/>
    </source>
</evidence>
<keyword evidence="8" id="KW-1185">Reference proteome</keyword>
<dbReference type="GO" id="GO:0022857">
    <property type="term" value="F:transmembrane transporter activity"/>
    <property type="evidence" value="ECO:0007669"/>
    <property type="project" value="InterPro"/>
</dbReference>
<dbReference type="PANTHER" id="PTHR23513:SF11">
    <property type="entry name" value="STAPHYLOFERRIN A TRANSPORTER"/>
    <property type="match status" value="1"/>
</dbReference>
<feature type="transmembrane region" description="Helical" evidence="6">
    <location>
        <begin position="284"/>
        <end position="301"/>
    </location>
</feature>